<proteinExistence type="predicted"/>
<organism evidence="1 2">
    <name type="scientific">Mycolicibacter longobardus</name>
    <dbReference type="NCBI Taxonomy" id="1108812"/>
    <lineage>
        <taxon>Bacteria</taxon>
        <taxon>Bacillati</taxon>
        <taxon>Actinomycetota</taxon>
        <taxon>Actinomycetes</taxon>
        <taxon>Mycobacteriales</taxon>
        <taxon>Mycobacteriaceae</taxon>
        <taxon>Mycolicibacter</taxon>
    </lineage>
</organism>
<protein>
    <submittedName>
        <fullName evidence="1">Uncharacterized protein</fullName>
    </submittedName>
</protein>
<evidence type="ECO:0000313" key="2">
    <source>
        <dbReference type="Proteomes" id="UP000193866"/>
    </source>
</evidence>
<reference evidence="1 2" key="1">
    <citation type="submission" date="2016-01" db="EMBL/GenBank/DDBJ databases">
        <title>The new phylogeny of the genus Mycobacterium.</title>
        <authorList>
            <person name="Tarcisio F."/>
            <person name="Conor M."/>
            <person name="Antonella G."/>
            <person name="Elisabetta G."/>
            <person name="Giulia F.S."/>
            <person name="Sara T."/>
            <person name="Anna F."/>
            <person name="Clotilde B."/>
            <person name="Roberto B."/>
            <person name="Veronica D.S."/>
            <person name="Fabio R."/>
            <person name="Monica P."/>
            <person name="Olivier J."/>
            <person name="Enrico T."/>
            <person name="Nicola S."/>
        </authorList>
    </citation>
    <scope>NUCLEOTIDE SEQUENCE [LARGE SCALE GENOMIC DNA]</scope>
    <source>
        <strain evidence="1 2">DSM 45394</strain>
    </source>
</reference>
<dbReference type="EMBL" id="LQPG01000035">
    <property type="protein sequence ID" value="ORW08485.1"/>
    <property type="molecule type" value="Genomic_DNA"/>
</dbReference>
<dbReference type="STRING" id="1108812.AWC16_18980"/>
<accession>A0A1X1YBQ2</accession>
<evidence type="ECO:0000313" key="1">
    <source>
        <dbReference type="EMBL" id="ORW08485.1"/>
    </source>
</evidence>
<name>A0A1X1YBQ2_9MYCO</name>
<sequence>MGWNGNALPPDPSEEGRADLVDEVQVYAHHGSCHAGINVEIDAPAGTRITVHLNDGQIADVVVPQ</sequence>
<dbReference type="RefSeq" id="WP_085266123.1">
    <property type="nucleotide sequence ID" value="NZ_LQPG01000035.1"/>
</dbReference>
<dbReference type="AlphaFoldDB" id="A0A1X1YBQ2"/>
<gene>
    <name evidence="1" type="ORF">AWC16_18980</name>
</gene>
<dbReference type="Proteomes" id="UP000193866">
    <property type="component" value="Unassembled WGS sequence"/>
</dbReference>
<dbReference type="OrthoDB" id="4762475at2"/>
<comment type="caution">
    <text evidence="1">The sequence shown here is derived from an EMBL/GenBank/DDBJ whole genome shotgun (WGS) entry which is preliminary data.</text>
</comment>
<keyword evidence="2" id="KW-1185">Reference proteome</keyword>